<evidence type="ECO:0000313" key="2">
    <source>
        <dbReference type="Proteomes" id="UP001151516"/>
    </source>
</evidence>
<evidence type="ECO:0000313" key="1">
    <source>
        <dbReference type="EMBL" id="KAJ2681908.1"/>
    </source>
</evidence>
<accession>A0A9W8GDZ4</accession>
<protein>
    <submittedName>
        <fullName evidence="1">Uncharacterized protein</fullName>
    </submittedName>
</protein>
<dbReference type="OrthoDB" id="10528218at2759"/>
<dbReference type="EMBL" id="JANBTX010000522">
    <property type="protein sequence ID" value="KAJ2681908.1"/>
    <property type="molecule type" value="Genomic_DNA"/>
</dbReference>
<organism evidence="1 2">
    <name type="scientific">Coemansia spiralis</name>
    <dbReference type="NCBI Taxonomy" id="417178"/>
    <lineage>
        <taxon>Eukaryota</taxon>
        <taxon>Fungi</taxon>
        <taxon>Fungi incertae sedis</taxon>
        <taxon>Zoopagomycota</taxon>
        <taxon>Kickxellomycotina</taxon>
        <taxon>Kickxellomycetes</taxon>
        <taxon>Kickxellales</taxon>
        <taxon>Kickxellaceae</taxon>
        <taxon>Coemansia</taxon>
    </lineage>
</organism>
<feature type="non-terminal residue" evidence="1">
    <location>
        <position position="1"/>
    </location>
</feature>
<keyword evidence="2" id="KW-1185">Reference proteome</keyword>
<proteinExistence type="predicted"/>
<dbReference type="Proteomes" id="UP001151516">
    <property type="component" value="Unassembled WGS sequence"/>
</dbReference>
<name>A0A9W8GDZ4_9FUNG</name>
<gene>
    <name evidence="1" type="ORF">IWW39_006200</name>
</gene>
<comment type="caution">
    <text evidence="1">The sequence shown here is derived from an EMBL/GenBank/DDBJ whole genome shotgun (WGS) entry which is preliminary data.</text>
</comment>
<sequence length="56" mass="5854">LSVKTHKIIADDLEPVLASEIVTVEANTPKASIPEAVTSEASAVEALCTIEGYLNT</sequence>
<reference evidence="1" key="1">
    <citation type="submission" date="2022-07" db="EMBL/GenBank/DDBJ databases">
        <title>Phylogenomic reconstructions and comparative analyses of Kickxellomycotina fungi.</title>
        <authorList>
            <person name="Reynolds N.K."/>
            <person name="Stajich J.E."/>
            <person name="Barry K."/>
            <person name="Grigoriev I.V."/>
            <person name="Crous P."/>
            <person name="Smith M.E."/>
        </authorList>
    </citation>
    <scope>NUCLEOTIDE SEQUENCE</scope>
    <source>
        <strain evidence="1">CBS 109367</strain>
    </source>
</reference>
<dbReference type="AlphaFoldDB" id="A0A9W8GDZ4"/>